<dbReference type="AlphaFoldDB" id="A0A146FIJ3"/>
<evidence type="ECO:0000313" key="2">
    <source>
        <dbReference type="Proteomes" id="UP000075230"/>
    </source>
</evidence>
<evidence type="ECO:0000313" key="1">
    <source>
        <dbReference type="EMBL" id="GAT25292.1"/>
    </source>
</evidence>
<dbReference type="VEuPathDB" id="FungiDB:ASPFODRAFT_62271"/>
<name>A0A146FIJ3_ASPKA</name>
<proteinExistence type="predicted"/>
<dbReference type="EMBL" id="BCWF01000019">
    <property type="protein sequence ID" value="GAT25292.1"/>
    <property type="molecule type" value="Genomic_DNA"/>
</dbReference>
<sequence length="146" mass="16507">MTSKDRQIRDKSRQLFLETLHYLEQMSIAWGWSKRSVRALGLVSQKWRVHDIVKNRGQSPVDSSLVYQDERQNQGSEIAGSFDAWLQDPLDLPLAVQAAEDSSPLLGGSLHMDQELFNPHNFLSAGDDAFLSGPLPDTDWEHGFDL</sequence>
<reference evidence="1 2" key="1">
    <citation type="journal article" date="2016" name="DNA Res.">
        <title>Genome sequence of Aspergillus luchuensis NBRC 4314.</title>
        <authorList>
            <person name="Yamada O."/>
            <person name="Machida M."/>
            <person name="Hosoyama A."/>
            <person name="Goto M."/>
            <person name="Takahashi T."/>
            <person name="Futagami T."/>
            <person name="Yamagata Y."/>
            <person name="Takeuchi M."/>
            <person name="Kobayashi T."/>
            <person name="Koike H."/>
            <person name="Abe K."/>
            <person name="Asai K."/>
            <person name="Arita M."/>
            <person name="Fujita N."/>
            <person name="Fukuda K."/>
            <person name="Higa K."/>
            <person name="Horikawa H."/>
            <person name="Ishikawa T."/>
            <person name="Jinno K."/>
            <person name="Kato Y."/>
            <person name="Kirimura K."/>
            <person name="Mizutani O."/>
            <person name="Nakasone K."/>
            <person name="Sano M."/>
            <person name="Shiraishi Y."/>
            <person name="Tsukahara M."/>
            <person name="Gomi K."/>
        </authorList>
    </citation>
    <scope>NUCLEOTIDE SEQUENCE [LARGE SCALE GENOMIC DNA]</scope>
    <source>
        <strain evidence="1 2">RIB 2604</strain>
    </source>
</reference>
<protein>
    <submittedName>
        <fullName evidence="1">Similar to An14g01200</fullName>
    </submittedName>
</protein>
<organism evidence="1 2">
    <name type="scientific">Aspergillus kawachii</name>
    <name type="common">White koji mold</name>
    <name type="synonym">Aspergillus awamori var. kawachi</name>
    <dbReference type="NCBI Taxonomy" id="1069201"/>
    <lineage>
        <taxon>Eukaryota</taxon>
        <taxon>Fungi</taxon>
        <taxon>Dikarya</taxon>
        <taxon>Ascomycota</taxon>
        <taxon>Pezizomycotina</taxon>
        <taxon>Eurotiomycetes</taxon>
        <taxon>Eurotiomycetidae</taxon>
        <taxon>Eurotiales</taxon>
        <taxon>Aspergillaceae</taxon>
        <taxon>Aspergillus</taxon>
        <taxon>Aspergillus subgen. Circumdati</taxon>
    </lineage>
</organism>
<reference evidence="2" key="2">
    <citation type="submission" date="2016-02" db="EMBL/GenBank/DDBJ databases">
        <title>Genome sequencing of Aspergillus luchuensis NBRC 4314.</title>
        <authorList>
            <person name="Yamada O."/>
        </authorList>
    </citation>
    <scope>NUCLEOTIDE SEQUENCE [LARGE SCALE GENOMIC DNA]</scope>
    <source>
        <strain evidence="2">RIB 2604</strain>
    </source>
</reference>
<gene>
    <name evidence="1" type="ORF">RIB2604_01902470</name>
</gene>
<accession>A0A146FIJ3</accession>
<dbReference type="Proteomes" id="UP000075230">
    <property type="component" value="Unassembled WGS sequence"/>
</dbReference>
<comment type="caution">
    <text evidence="1">The sequence shown here is derived from an EMBL/GenBank/DDBJ whole genome shotgun (WGS) entry which is preliminary data.</text>
</comment>